<reference evidence="3 4" key="1">
    <citation type="submission" date="2018-08" db="EMBL/GenBank/DDBJ databases">
        <title>A genome reference for cultivated species of the human gut microbiota.</title>
        <authorList>
            <person name="Zou Y."/>
            <person name="Xue W."/>
            <person name="Luo G."/>
        </authorList>
    </citation>
    <scope>NUCLEOTIDE SEQUENCE [LARGE SCALE GENOMIC DNA]</scope>
    <source>
        <strain evidence="3 4">AM25-6</strain>
    </source>
</reference>
<accession>A0A3E3DZJ7</accession>
<comment type="caution">
    <text evidence="3">The sequence shown here is derived from an EMBL/GenBank/DDBJ whole genome shotgun (WGS) entry which is preliminary data.</text>
</comment>
<name>A0A3E3DZJ7_9FIRM</name>
<dbReference type="GO" id="GO:0009100">
    <property type="term" value="P:glycoprotein metabolic process"/>
    <property type="evidence" value="ECO:0007669"/>
    <property type="project" value="UniProtKB-ARBA"/>
</dbReference>
<evidence type="ECO:0000259" key="2">
    <source>
        <dbReference type="Pfam" id="PF04991"/>
    </source>
</evidence>
<dbReference type="InterPro" id="IPR052942">
    <property type="entry name" value="LPS_cholinephosphotransferase"/>
</dbReference>
<sequence>MNSLHLDILKLLKEIDTICKKYNITYYAAGGTVIGAIRHKGFVPWDDDADLYMTRKEFYKFRDAFKKEKPKDRILECIDDNKYYAGTIPRYLNENTTEVGKFHCLNTFCAGTMIDIFILDPVPNDLIIQKEYIGKLQIYSDYIMPYYGYTNRADDKYIKEYFEYKELEKKIGKKGVINKLENELFSYNEDKCDSYILRWGSIPHIFKKNMFDEPVYFDFEDMQIPLPRNWFDYLVQLYGIKWMDIPKNLSAESTDYIVDMNYKYTNYLIDSDRFIPKKEALSIYNERKDIFVKNEEYKRPLNEKILNATAEYVLFSQNKYLRKNNINIENLFNIGEYSNILMHFDKYISYQFSNLFIGSMNHTNTYRYQNQKFIPLNDRLLYILIYSFIMTGQFDKGYKLIELRKAYKSIGGNLKNIYDSLLLIYDCIKSFYVGDYDLFNKLLEDFTNLDFLNINEINKLRLIVNLYNLENEKLKVNLNELKLRIKNENLDCEYLKILGDYYYKYGELEQSKICYKESMKHLINGMMLSDINAKFPKLKINYLSNDESIKLSEYHSKQLELLKELDKFCKQHDINYILSNETLLYGYKSNSFSGKLVPSTVMMLPGDAYKFINVFNKNSIENRSLDYILNDPDYSDYSICYCDNNTFVLNWLDNNVSNKRMYIKIEILKRKPSPSLKYNLLKFMKKIKKIHDKKIISNKRSFKKYIAYFLFNLLGKHRFNRIMFNLYIKESKKNSNNKYYITKRIKNKNKNIYFDNIYFKDLSNVSICGYEFSAPSNIKDFLFIIFGKYFNDDLNILNTNLDLMKIYDCNMSYDEFKNNVDTSFIKKEDFDQYKKGQSLDSRRIKLNKEVVKYWNIIKRGGDRFKLYIQYNPLKKQIMKLYEESDYENLKIILSDYDKKVRLNMKNNLGICFDNDIFKVYCDLLIYNGENAFVKRLKKCIPKEHEEKIIIQN</sequence>
<keyword evidence="1" id="KW-0175">Coiled coil</keyword>
<dbReference type="RefSeq" id="WP_117532322.1">
    <property type="nucleotide sequence ID" value="NZ_QUSM01000003.1"/>
</dbReference>
<protein>
    <recommendedName>
        <fullName evidence="2">LicD/FKTN/FKRP nucleotidyltransferase domain-containing protein</fullName>
    </recommendedName>
</protein>
<feature type="domain" description="LicD/FKTN/FKRP nucleotidyltransferase" evidence="2">
    <location>
        <begin position="19"/>
        <end position="239"/>
    </location>
</feature>
<dbReference type="InterPro" id="IPR007074">
    <property type="entry name" value="LicD/FKTN/FKRP_NTP_transf"/>
</dbReference>
<dbReference type="Proteomes" id="UP000261212">
    <property type="component" value="Unassembled WGS sequence"/>
</dbReference>
<evidence type="ECO:0000256" key="1">
    <source>
        <dbReference type="SAM" id="Coils"/>
    </source>
</evidence>
<dbReference type="EMBL" id="QUSM01000003">
    <property type="protein sequence ID" value="RGD74663.1"/>
    <property type="molecule type" value="Genomic_DNA"/>
</dbReference>
<evidence type="ECO:0000313" key="4">
    <source>
        <dbReference type="Proteomes" id="UP000261212"/>
    </source>
</evidence>
<gene>
    <name evidence="3" type="ORF">DW687_07860</name>
</gene>
<proteinExistence type="predicted"/>
<dbReference type="AlphaFoldDB" id="A0A3E3DZJ7"/>
<organism evidence="3 4">
    <name type="scientific">Anaerofustis stercorihominis</name>
    <dbReference type="NCBI Taxonomy" id="214853"/>
    <lineage>
        <taxon>Bacteria</taxon>
        <taxon>Bacillati</taxon>
        <taxon>Bacillota</taxon>
        <taxon>Clostridia</taxon>
        <taxon>Eubacteriales</taxon>
        <taxon>Eubacteriaceae</taxon>
        <taxon>Anaerofustis</taxon>
    </lineage>
</organism>
<dbReference type="PANTHER" id="PTHR43404:SF2">
    <property type="entry name" value="LIPOPOLYSACCHARIDE CHOLINEPHOSPHOTRANSFERASE LICD"/>
    <property type="match status" value="1"/>
</dbReference>
<dbReference type="Pfam" id="PF04991">
    <property type="entry name" value="LicD"/>
    <property type="match status" value="1"/>
</dbReference>
<feature type="coiled-coil region" evidence="1">
    <location>
        <begin position="464"/>
        <end position="491"/>
    </location>
</feature>
<evidence type="ECO:0000313" key="3">
    <source>
        <dbReference type="EMBL" id="RGD74663.1"/>
    </source>
</evidence>
<dbReference type="PANTHER" id="PTHR43404">
    <property type="entry name" value="LIPOPOLYSACCHARIDE CHOLINEPHOSPHOTRANSFERASE LICD"/>
    <property type="match status" value="1"/>
</dbReference>